<dbReference type="KEGG" id="nha:Nham_2032"/>
<dbReference type="STRING" id="323097.Nham_2032"/>
<gene>
    <name evidence="1" type="ordered locus">Nham_2032</name>
</gene>
<dbReference type="EMBL" id="CP000319">
    <property type="protein sequence ID" value="ABE62830.1"/>
    <property type="molecule type" value="Genomic_DNA"/>
</dbReference>
<sequence length="424" mass="46944">MSGLGDLLREEKAMTGLGLAELTVLSPQNDPFRLDTPSNHKNGLWFRERMEECGLLSGAGTIHNRGIHYAIVSLGNAVRPDGKPYINDADCWAFLENASNVARWLKYVPWCRIVDARNADPIIQVRGDETDEWSVALSAETFMPDEDDLIPTVKGDWKPARQCFRLALYGEKTSLGNVLQPIAEQYGADLYLPSGEISNTLLAQMAATGADDGREMVVAVFADCDPAGYQMAVSIGHKLRALKESLYPNSLSFRVIAPALTVEQVKELGLPHTPLKPTELRAAGWVERYGIEQTEIDALATLRPDVLTAIARDALDPFFDHTLARRHRHAEREWHRMAQARLAEHFNGELDDAWQAAAEARAELEARVRVLRDLADGFDDTLPEFIPPSSEAYGSDSAVLVSSDMPLAEHAGILRRRKDYSTAA</sequence>
<dbReference type="Proteomes" id="UP000001953">
    <property type="component" value="Chromosome"/>
</dbReference>
<dbReference type="AlphaFoldDB" id="Q1QLR7"/>
<accession>Q1QLR7</accession>
<name>Q1QLR7_NITHX</name>
<proteinExistence type="predicted"/>
<dbReference type="RefSeq" id="WP_011510509.1">
    <property type="nucleotide sequence ID" value="NC_007964.1"/>
</dbReference>
<reference evidence="1 2" key="1">
    <citation type="submission" date="2006-03" db="EMBL/GenBank/DDBJ databases">
        <title>Complete sequence of chromosome of Nitrobacter hamburgensis X14.</title>
        <authorList>
            <consortium name="US DOE Joint Genome Institute"/>
            <person name="Copeland A."/>
            <person name="Lucas S."/>
            <person name="Lapidus A."/>
            <person name="Barry K."/>
            <person name="Detter J.C."/>
            <person name="Glavina del Rio T."/>
            <person name="Hammon N."/>
            <person name="Israni S."/>
            <person name="Dalin E."/>
            <person name="Tice H."/>
            <person name="Pitluck S."/>
            <person name="Chain P."/>
            <person name="Malfatti S."/>
            <person name="Shin M."/>
            <person name="Vergez L."/>
            <person name="Schmutz J."/>
            <person name="Larimer F."/>
            <person name="Land M."/>
            <person name="Hauser L."/>
            <person name="Kyrpides N."/>
            <person name="Ivanova N."/>
            <person name="Ward B."/>
            <person name="Arp D."/>
            <person name="Klotz M."/>
            <person name="Stein L."/>
            <person name="O'Mullan G."/>
            <person name="Starkenburg S."/>
            <person name="Sayavedra L."/>
            <person name="Poret-Peterson A.T."/>
            <person name="Gentry M.E."/>
            <person name="Bruce D."/>
            <person name="Richardson P."/>
        </authorList>
    </citation>
    <scope>NUCLEOTIDE SEQUENCE [LARGE SCALE GENOMIC DNA]</scope>
    <source>
        <strain evidence="2">DSM 10229 / NCIMB 13809 / X14</strain>
    </source>
</reference>
<dbReference type="HOGENOM" id="CLU_646945_0_0_5"/>
<evidence type="ECO:0000313" key="2">
    <source>
        <dbReference type="Proteomes" id="UP000001953"/>
    </source>
</evidence>
<dbReference type="OrthoDB" id="546653at2"/>
<evidence type="ECO:0000313" key="1">
    <source>
        <dbReference type="EMBL" id="ABE62830.1"/>
    </source>
</evidence>
<organism evidence="1 2">
    <name type="scientific">Nitrobacter hamburgensis (strain DSM 10229 / NCIMB 13809 / X14)</name>
    <dbReference type="NCBI Taxonomy" id="323097"/>
    <lineage>
        <taxon>Bacteria</taxon>
        <taxon>Pseudomonadati</taxon>
        <taxon>Pseudomonadota</taxon>
        <taxon>Alphaproteobacteria</taxon>
        <taxon>Hyphomicrobiales</taxon>
        <taxon>Nitrobacteraceae</taxon>
        <taxon>Nitrobacter</taxon>
    </lineage>
</organism>
<evidence type="ECO:0008006" key="3">
    <source>
        <dbReference type="Google" id="ProtNLM"/>
    </source>
</evidence>
<dbReference type="eggNOG" id="ENOG5033UQ7">
    <property type="taxonomic scope" value="Bacteria"/>
</dbReference>
<keyword evidence="2" id="KW-1185">Reference proteome</keyword>
<protein>
    <recommendedName>
        <fullName evidence="3">Toprim domain-containing protein</fullName>
    </recommendedName>
</protein>